<dbReference type="InterPro" id="IPR016024">
    <property type="entry name" value="ARM-type_fold"/>
</dbReference>
<evidence type="ECO:0000313" key="4">
    <source>
        <dbReference type="EMBL" id="CEP00649.1"/>
    </source>
</evidence>
<geneLocation type="mitochondrion" evidence="5"/>
<evidence type="ECO:0000313" key="6">
    <source>
        <dbReference type="Proteomes" id="UP000039324"/>
    </source>
</evidence>
<keyword evidence="6" id="KW-1185">Reference proteome</keyword>
<dbReference type="EMBL" id="CDSF01000101">
    <property type="protein sequence ID" value="CEP00649.1"/>
    <property type="molecule type" value="Genomic_DNA"/>
</dbReference>
<accession>A0A0G4IZZ2</accession>
<organism evidence="4 6">
    <name type="scientific">Plasmodiophora brassicae</name>
    <name type="common">Clubroot disease agent</name>
    <dbReference type="NCBI Taxonomy" id="37360"/>
    <lineage>
        <taxon>Eukaryota</taxon>
        <taxon>Sar</taxon>
        <taxon>Rhizaria</taxon>
        <taxon>Endomyxa</taxon>
        <taxon>Phytomyxea</taxon>
        <taxon>Plasmodiophorida</taxon>
        <taxon>Plasmodiophoridae</taxon>
        <taxon>Plasmodiophora</taxon>
    </lineage>
</organism>
<feature type="compositionally biased region" description="Acidic residues" evidence="2">
    <location>
        <begin position="274"/>
        <end position="307"/>
    </location>
</feature>
<dbReference type="OrthoDB" id="18978at2759"/>
<reference evidence="4 6" key="1">
    <citation type="submission" date="2015-02" db="EMBL/GenBank/DDBJ databases">
        <authorList>
            <person name="Chooi Y.-H."/>
        </authorList>
    </citation>
    <scope>NUCLEOTIDE SEQUENCE [LARGE SCALE GENOMIC DNA]</scope>
    <source>
        <strain evidence="4">E3</strain>
    </source>
</reference>
<dbReference type="InterPro" id="IPR011989">
    <property type="entry name" value="ARM-like"/>
</dbReference>
<dbReference type="InterPro" id="IPR007701">
    <property type="entry name" value="Interferon-rel_develop_reg_N"/>
</dbReference>
<name>A0A0G4IZZ2_PLABS</name>
<feature type="region of interest" description="Disordered" evidence="2">
    <location>
        <begin position="256"/>
        <end position="307"/>
    </location>
</feature>
<dbReference type="Pfam" id="PF05004">
    <property type="entry name" value="IFRD"/>
    <property type="match status" value="1"/>
</dbReference>
<dbReference type="Proteomes" id="UP000290189">
    <property type="component" value="Unassembled WGS sequence"/>
</dbReference>
<dbReference type="SUPFAM" id="SSF48371">
    <property type="entry name" value="ARM repeat"/>
    <property type="match status" value="1"/>
</dbReference>
<keyword evidence="5" id="KW-0496">Mitochondrion</keyword>
<dbReference type="Proteomes" id="UP000039324">
    <property type="component" value="Unassembled WGS sequence"/>
</dbReference>
<sequence length="453" mass="49494">MVAHGASRKKQQPSLRRAAATADTDDVESLFSDISEYIPEATSAEASADLLTQALDDIAGRRASTRLDGLKSLNRQLALHVHDAFLMQTLPSLQPLLIGCLRHATSDDEVCQAAHAVELIAMSVGTDGDEFLNAVIPVLKRMCLRGRNGAVQSAAIRAVAVAVVISVQHADELRSWISFMSKLVRRANADVATAALDAWALLVTQLPTKDIAGPVRERYLKTLMALLHSSSVEVRSAAGEALALVIEADWLGRRAADDDSEDASSGKEVYSDAEQGDDEEDFSEDDDESDDVEENVDDQDLLSDEDVDEDELPEVLEVLATDGTRSRGRKERSMQRSVFRSVLATVTDGVLPRTALKIGTQKVKFGTWRDLIRLSTVRQVLAEGFHRHISSNDLVRDVLAITPRESVLVGKASRKGPEPSAKGMSQATTKIRHEMMKASRSVKHQLKFAHEDK</sequence>
<reference evidence="5 7" key="2">
    <citation type="submission" date="2018-03" db="EMBL/GenBank/DDBJ databases">
        <authorList>
            <person name="Fogelqvist J."/>
        </authorList>
    </citation>
    <scope>NUCLEOTIDE SEQUENCE [LARGE SCALE GENOMIC DNA]</scope>
</reference>
<dbReference type="OMA" id="QCFEAIF"/>
<dbReference type="EMBL" id="OVEO01000002">
    <property type="protein sequence ID" value="SPQ93864.1"/>
    <property type="molecule type" value="Genomic_DNA"/>
</dbReference>
<comment type="similarity">
    <text evidence="1">Belongs to the IFRD family.</text>
</comment>
<evidence type="ECO:0000259" key="3">
    <source>
        <dbReference type="Pfam" id="PF05004"/>
    </source>
</evidence>
<gene>
    <name evidence="4" type="ORF">PBRA_001703</name>
    <name evidence="5" type="ORF">PLBR_LOCUS1079</name>
</gene>
<dbReference type="InterPro" id="IPR039777">
    <property type="entry name" value="IFRD"/>
</dbReference>
<dbReference type="STRING" id="37360.A0A0G4IZZ2"/>
<feature type="region of interest" description="Disordered" evidence="2">
    <location>
        <begin position="1"/>
        <end position="22"/>
    </location>
</feature>
<evidence type="ECO:0000313" key="5">
    <source>
        <dbReference type="EMBL" id="SPQ93864.1"/>
    </source>
</evidence>
<evidence type="ECO:0000256" key="2">
    <source>
        <dbReference type="SAM" id="MobiDB-lite"/>
    </source>
</evidence>
<feature type="compositionally biased region" description="Basic residues" evidence="2">
    <location>
        <begin position="1"/>
        <end position="11"/>
    </location>
</feature>
<evidence type="ECO:0000256" key="1">
    <source>
        <dbReference type="ARBA" id="ARBA00008828"/>
    </source>
</evidence>
<evidence type="ECO:0000313" key="7">
    <source>
        <dbReference type="Proteomes" id="UP000290189"/>
    </source>
</evidence>
<dbReference type="Gene3D" id="1.25.10.10">
    <property type="entry name" value="Leucine-rich Repeat Variant"/>
    <property type="match status" value="1"/>
</dbReference>
<feature type="domain" description="Interferon-related developmental regulator N-terminal" evidence="3">
    <location>
        <begin position="40"/>
        <end position="346"/>
    </location>
</feature>
<dbReference type="PANTHER" id="PTHR12354:SF1">
    <property type="entry name" value="INTERFERON-RELATED DEVELOPMENTAL REGULATOR 1"/>
    <property type="match status" value="1"/>
</dbReference>
<proteinExistence type="inferred from homology"/>
<protein>
    <recommendedName>
        <fullName evidence="3">Interferon-related developmental regulator N-terminal domain-containing protein</fullName>
    </recommendedName>
</protein>
<dbReference type="AlphaFoldDB" id="A0A0G4IZZ2"/>
<dbReference type="PANTHER" id="PTHR12354">
    <property type="entry name" value="INTERFERON-RELATED DEVELOPMENTAL REGULATOR"/>
    <property type="match status" value="1"/>
</dbReference>